<dbReference type="Proteomes" id="UP000199087">
    <property type="component" value="Unassembled WGS sequence"/>
</dbReference>
<comment type="subcellular location">
    <subcellularLocation>
        <location evidence="1">Membrane</location>
        <topology evidence="1">Multi-pass membrane protein</topology>
    </subcellularLocation>
</comment>
<evidence type="ECO:0000313" key="7">
    <source>
        <dbReference type="EMBL" id="CRK81545.1"/>
    </source>
</evidence>
<keyword evidence="2 5" id="KW-0812">Transmembrane</keyword>
<feature type="transmembrane region" description="Helical" evidence="5">
    <location>
        <begin position="180"/>
        <end position="203"/>
    </location>
</feature>
<feature type="transmembrane region" description="Helical" evidence="5">
    <location>
        <begin position="224"/>
        <end position="245"/>
    </location>
</feature>
<keyword evidence="4 5" id="KW-0472">Membrane</keyword>
<feature type="transmembrane region" description="Helical" evidence="5">
    <location>
        <begin position="257"/>
        <end position="279"/>
    </location>
</feature>
<dbReference type="InterPro" id="IPR013525">
    <property type="entry name" value="ABC2_TM"/>
</dbReference>
<dbReference type="PANTHER" id="PTHR43027">
    <property type="entry name" value="DOXORUBICIN RESISTANCE ABC TRANSPORTER PERMEASE PROTEIN DRRC-RELATED"/>
    <property type="match status" value="1"/>
</dbReference>
<dbReference type="Pfam" id="PF12698">
    <property type="entry name" value="ABC2_membrane_3"/>
    <property type="match status" value="1"/>
</dbReference>
<feature type="domain" description="ABC transmembrane type-2" evidence="6">
    <location>
        <begin position="127"/>
        <end position="370"/>
    </location>
</feature>
<evidence type="ECO:0000256" key="4">
    <source>
        <dbReference type="ARBA" id="ARBA00023136"/>
    </source>
</evidence>
<evidence type="ECO:0000256" key="1">
    <source>
        <dbReference type="ARBA" id="ARBA00004141"/>
    </source>
</evidence>
<proteinExistence type="predicted"/>
<keyword evidence="3 5" id="KW-1133">Transmembrane helix</keyword>
<feature type="transmembrane region" description="Helical" evidence="5">
    <location>
        <begin position="291"/>
        <end position="308"/>
    </location>
</feature>
<evidence type="ECO:0000259" key="6">
    <source>
        <dbReference type="PROSITE" id="PS51012"/>
    </source>
</evidence>
<dbReference type="OrthoDB" id="1864035at2"/>
<dbReference type="InterPro" id="IPR047817">
    <property type="entry name" value="ABC2_TM_bact-type"/>
</dbReference>
<dbReference type="AlphaFoldDB" id="A0A0U1NU98"/>
<dbReference type="PROSITE" id="PS51012">
    <property type="entry name" value="ABC_TM2"/>
    <property type="match status" value="1"/>
</dbReference>
<reference evidence="8" key="1">
    <citation type="submission" date="2015-05" db="EMBL/GenBank/DDBJ databases">
        <authorList>
            <person name="Urmite Genomes"/>
        </authorList>
    </citation>
    <scope>NUCLEOTIDE SEQUENCE [LARGE SCALE GENOMIC DNA]</scope>
    <source>
        <strain evidence="8">LF1</strain>
    </source>
</reference>
<evidence type="ECO:0000313" key="8">
    <source>
        <dbReference type="Proteomes" id="UP000199087"/>
    </source>
</evidence>
<dbReference type="GO" id="GO:0140359">
    <property type="term" value="F:ABC-type transporter activity"/>
    <property type="evidence" value="ECO:0007669"/>
    <property type="project" value="InterPro"/>
</dbReference>
<evidence type="ECO:0000256" key="2">
    <source>
        <dbReference type="ARBA" id="ARBA00022692"/>
    </source>
</evidence>
<feature type="transmembrane region" description="Helical" evidence="5">
    <location>
        <begin position="21"/>
        <end position="43"/>
    </location>
</feature>
<name>A0A0U1NU98_9BACI</name>
<dbReference type="PANTHER" id="PTHR43027:SF1">
    <property type="entry name" value="DOXORUBICIN RESISTANCE ABC TRANSPORTER PERMEASE PROTEIN DRRC-RELATED"/>
    <property type="match status" value="1"/>
</dbReference>
<evidence type="ECO:0000256" key="3">
    <source>
        <dbReference type="ARBA" id="ARBA00022989"/>
    </source>
</evidence>
<dbReference type="STRING" id="1499688.BN000_01452"/>
<feature type="transmembrane region" description="Helical" evidence="5">
    <location>
        <begin position="345"/>
        <end position="367"/>
    </location>
</feature>
<dbReference type="EMBL" id="CVRB01000001">
    <property type="protein sequence ID" value="CRK81545.1"/>
    <property type="molecule type" value="Genomic_DNA"/>
</dbReference>
<organism evidence="7 8">
    <name type="scientific">Neobacillus massiliamazoniensis</name>
    <dbReference type="NCBI Taxonomy" id="1499688"/>
    <lineage>
        <taxon>Bacteria</taxon>
        <taxon>Bacillati</taxon>
        <taxon>Bacillota</taxon>
        <taxon>Bacilli</taxon>
        <taxon>Bacillales</taxon>
        <taxon>Bacillaceae</taxon>
        <taxon>Neobacillus</taxon>
    </lineage>
</organism>
<dbReference type="InterPro" id="IPR052902">
    <property type="entry name" value="ABC-2_transporter"/>
</dbReference>
<keyword evidence="8" id="KW-1185">Reference proteome</keyword>
<gene>
    <name evidence="7" type="ORF">BN000_01452</name>
</gene>
<accession>A0A0U1NU98</accession>
<dbReference type="RefSeq" id="WP_090632731.1">
    <property type="nucleotide sequence ID" value="NZ_CVRB01000001.1"/>
</dbReference>
<protein>
    <submittedName>
        <fullName evidence="7">ABC transporter permease</fullName>
    </submittedName>
</protein>
<sequence length="373" mass="40655">MTVFNIAWKEIKQNFRDFHTFVFMLAFPIALMLILGTALSNAFDQKITVNDINVIYKDTAGPQLSSSFQAFAKETGKSGVHFKKVSGTVDGKNEVKENNATAYVEITDKGIELYGNNRNSIEESITQGMLTAFADKYNVAVAVASVDASKLGSVMKEGNNRDFIKERSLKSANQPGSMDYYAIAMSTMIALYGAFYANSLLRAERVRNTALRLVAAPISKGEIFLGKILGCLTANSLCILAVVAFSHFVYKANWGEHIGIVLLVLLSEVILAVSFGLGISYIAKTGESSRMIIMIVIQISSFFGGAYFKIENPTGIMNVITHLSPLTWINQAITKIVYANDLGAAITPIALNIGISILFLAITIVSLQRREGL</sequence>
<evidence type="ECO:0000256" key="5">
    <source>
        <dbReference type="SAM" id="Phobius"/>
    </source>
</evidence>
<dbReference type="GO" id="GO:0016020">
    <property type="term" value="C:membrane"/>
    <property type="evidence" value="ECO:0007669"/>
    <property type="project" value="UniProtKB-SubCell"/>
</dbReference>